<dbReference type="GO" id="GO:0008270">
    <property type="term" value="F:zinc ion binding"/>
    <property type="evidence" value="ECO:0007669"/>
    <property type="project" value="InterPro"/>
</dbReference>
<dbReference type="GO" id="GO:0003960">
    <property type="term" value="F:quinone reductase (NADPH) activity"/>
    <property type="evidence" value="ECO:0007669"/>
    <property type="project" value="TreeGrafter"/>
</dbReference>
<dbReference type="InterPro" id="IPR013149">
    <property type="entry name" value="ADH-like_C"/>
</dbReference>
<keyword evidence="2" id="KW-0560">Oxidoreductase</keyword>
<dbReference type="KEGG" id="fcy:FRACYDRAFT_277471"/>
<organism evidence="5 6">
    <name type="scientific">Fragilariopsis cylindrus CCMP1102</name>
    <dbReference type="NCBI Taxonomy" id="635003"/>
    <lineage>
        <taxon>Eukaryota</taxon>
        <taxon>Sar</taxon>
        <taxon>Stramenopiles</taxon>
        <taxon>Ochrophyta</taxon>
        <taxon>Bacillariophyta</taxon>
        <taxon>Bacillariophyceae</taxon>
        <taxon>Bacillariophycidae</taxon>
        <taxon>Bacillariales</taxon>
        <taxon>Bacillariaceae</taxon>
        <taxon>Fragilariopsis</taxon>
    </lineage>
</organism>
<dbReference type="InterPro" id="IPR036291">
    <property type="entry name" value="NAD(P)-bd_dom_sf"/>
</dbReference>
<evidence type="ECO:0000313" key="5">
    <source>
        <dbReference type="EMBL" id="OEU09060.1"/>
    </source>
</evidence>
<dbReference type="InterPro" id="IPR002364">
    <property type="entry name" value="Quin_OxRdtase/zeta-crystal_CS"/>
</dbReference>
<feature type="compositionally biased region" description="Acidic residues" evidence="3">
    <location>
        <begin position="305"/>
        <end position="317"/>
    </location>
</feature>
<proteinExistence type="predicted"/>
<dbReference type="SUPFAM" id="SSF50129">
    <property type="entry name" value="GroES-like"/>
    <property type="match status" value="1"/>
</dbReference>
<sequence length="379" mass="41950">MPMSMSTTTTIPRFQKGDRVYGCSFFGAYSTRVVVPMNQLRLIPGGLSFAKAAAIPAVSLTALYALHLGGRFPFTTTTTTKITTSEKEGQQQPHNITVIAPSNKSILIHSAAGGVGSMLVQMSKILGLSPIVGVVGRTAKVDEAKALGCDVVIDKQRAQSQPQSSPNDNSNNNMWKLIEESGPQDGYSIIMDPNGISTLKDSYDHLCPTGRLIIFGFHSNLPMGQDSSGLLNPIEWMKMIYKSSQMPQFDPMDLVSSNKSVLGFNLSFFVDEINMLMPMYDQIEFWLTSFKKEEEETNKDKDVFDKEEDNDDDDDNGNDSKESNHEKKPKQQLLRCPRVTELPMDDIVEAHKLIQSGKTVGKLVMITDCDDDDETTMLK</sequence>
<evidence type="ECO:0000256" key="2">
    <source>
        <dbReference type="ARBA" id="ARBA00023002"/>
    </source>
</evidence>
<evidence type="ECO:0000256" key="3">
    <source>
        <dbReference type="SAM" id="MobiDB-lite"/>
    </source>
</evidence>
<dbReference type="InterPro" id="IPR011032">
    <property type="entry name" value="GroES-like_sf"/>
</dbReference>
<dbReference type="GO" id="GO:0070402">
    <property type="term" value="F:NADPH binding"/>
    <property type="evidence" value="ECO:0007669"/>
    <property type="project" value="TreeGrafter"/>
</dbReference>
<feature type="region of interest" description="Disordered" evidence="3">
    <location>
        <begin position="297"/>
        <end position="338"/>
    </location>
</feature>
<feature type="compositionally biased region" description="Low complexity" evidence="3">
    <location>
        <begin position="159"/>
        <end position="173"/>
    </location>
</feature>
<dbReference type="InParanoid" id="A0A1E7ESS1"/>
<evidence type="ECO:0000313" key="6">
    <source>
        <dbReference type="Proteomes" id="UP000095751"/>
    </source>
</evidence>
<name>A0A1E7ESS1_9STRA</name>
<protein>
    <submittedName>
        <fullName evidence="5">NAD(P)-binding protein</fullName>
    </submittedName>
</protein>
<keyword evidence="6" id="KW-1185">Reference proteome</keyword>
<dbReference type="Gene3D" id="3.90.180.10">
    <property type="entry name" value="Medium-chain alcohol dehydrogenases, catalytic domain"/>
    <property type="match status" value="1"/>
</dbReference>
<feature type="region of interest" description="Disordered" evidence="3">
    <location>
        <begin position="156"/>
        <end position="175"/>
    </location>
</feature>
<dbReference type="GO" id="GO:0035925">
    <property type="term" value="F:mRNA 3'-UTR AU-rich region binding"/>
    <property type="evidence" value="ECO:0007669"/>
    <property type="project" value="TreeGrafter"/>
</dbReference>
<keyword evidence="1" id="KW-0521">NADP</keyword>
<dbReference type="OrthoDB" id="3509362at2759"/>
<reference evidence="5 6" key="1">
    <citation type="submission" date="2016-09" db="EMBL/GenBank/DDBJ databases">
        <title>Extensive genetic diversity and differential bi-allelic expression allows diatom success in the polar Southern Ocean.</title>
        <authorList>
            <consortium name="DOE Joint Genome Institute"/>
            <person name="Mock T."/>
            <person name="Otillar R.P."/>
            <person name="Strauss J."/>
            <person name="Dupont C."/>
            <person name="Frickenhaus S."/>
            <person name="Maumus F."/>
            <person name="Mcmullan M."/>
            <person name="Sanges R."/>
            <person name="Schmutz J."/>
            <person name="Toseland A."/>
            <person name="Valas R."/>
            <person name="Veluchamy A."/>
            <person name="Ward B.J."/>
            <person name="Allen A."/>
            <person name="Barry K."/>
            <person name="Falciatore A."/>
            <person name="Ferrante M."/>
            <person name="Fortunato A.E."/>
            <person name="Gloeckner G."/>
            <person name="Gruber A."/>
            <person name="Hipkin R."/>
            <person name="Janech M."/>
            <person name="Kroth P."/>
            <person name="Leese F."/>
            <person name="Lindquist E."/>
            <person name="Lyon B.R."/>
            <person name="Martin J."/>
            <person name="Mayer C."/>
            <person name="Parker M."/>
            <person name="Quesneville H."/>
            <person name="Raymond J."/>
            <person name="Uhlig C."/>
            <person name="Valentin K.U."/>
            <person name="Worden A.Z."/>
            <person name="Armbrust E.V."/>
            <person name="Bowler C."/>
            <person name="Green B."/>
            <person name="Moulton V."/>
            <person name="Van Oosterhout C."/>
            <person name="Grigoriev I."/>
        </authorList>
    </citation>
    <scope>NUCLEOTIDE SEQUENCE [LARGE SCALE GENOMIC DNA]</scope>
    <source>
        <strain evidence="5 6">CCMP1102</strain>
    </source>
</reference>
<dbReference type="PROSITE" id="PS01162">
    <property type="entry name" value="QOR_ZETA_CRYSTAL"/>
    <property type="match status" value="1"/>
</dbReference>
<dbReference type="AlphaFoldDB" id="A0A1E7ESS1"/>
<evidence type="ECO:0000259" key="4">
    <source>
        <dbReference type="SMART" id="SM00829"/>
    </source>
</evidence>
<feature type="domain" description="Enoyl reductase (ER)" evidence="4">
    <location>
        <begin position="3"/>
        <end position="365"/>
    </location>
</feature>
<gene>
    <name evidence="5" type="ORF">FRACYDRAFT_277471</name>
</gene>
<dbReference type="Proteomes" id="UP000095751">
    <property type="component" value="Unassembled WGS sequence"/>
</dbReference>
<dbReference type="GO" id="GO:0005829">
    <property type="term" value="C:cytosol"/>
    <property type="evidence" value="ECO:0007669"/>
    <property type="project" value="TreeGrafter"/>
</dbReference>
<dbReference type="Pfam" id="PF00107">
    <property type="entry name" value="ADH_zinc_N"/>
    <property type="match status" value="1"/>
</dbReference>
<dbReference type="SMART" id="SM00829">
    <property type="entry name" value="PKS_ER"/>
    <property type="match status" value="1"/>
</dbReference>
<dbReference type="EMBL" id="KV784377">
    <property type="protein sequence ID" value="OEU09060.1"/>
    <property type="molecule type" value="Genomic_DNA"/>
</dbReference>
<dbReference type="PANTHER" id="PTHR48106:SF13">
    <property type="entry name" value="QUINONE OXIDOREDUCTASE-RELATED"/>
    <property type="match status" value="1"/>
</dbReference>
<dbReference type="Gene3D" id="3.40.50.720">
    <property type="entry name" value="NAD(P)-binding Rossmann-like Domain"/>
    <property type="match status" value="1"/>
</dbReference>
<dbReference type="InterPro" id="IPR020843">
    <property type="entry name" value="ER"/>
</dbReference>
<dbReference type="PANTHER" id="PTHR48106">
    <property type="entry name" value="QUINONE OXIDOREDUCTASE PIG3-RELATED"/>
    <property type="match status" value="1"/>
</dbReference>
<accession>A0A1E7ESS1</accession>
<evidence type="ECO:0000256" key="1">
    <source>
        <dbReference type="ARBA" id="ARBA00022857"/>
    </source>
</evidence>
<dbReference type="SUPFAM" id="SSF51735">
    <property type="entry name" value="NAD(P)-binding Rossmann-fold domains"/>
    <property type="match status" value="1"/>
</dbReference>